<dbReference type="NCBIfam" id="TIGR00180">
    <property type="entry name" value="parB_part"/>
    <property type="match status" value="1"/>
</dbReference>
<dbReference type="STRING" id="565045.NOR51B_2360"/>
<feature type="coiled-coil region" evidence="6">
    <location>
        <begin position="116"/>
        <end position="167"/>
    </location>
</feature>
<feature type="region of interest" description="Disordered" evidence="7">
    <location>
        <begin position="17"/>
        <end position="43"/>
    </location>
</feature>
<comment type="function">
    <text evidence="5">Involved in chromosome partition. Localize to both poles of the predivisional cell following completion of DNA replication. Binds to the DNA origin of replication.</text>
</comment>
<feature type="compositionally biased region" description="Polar residues" evidence="7">
    <location>
        <begin position="21"/>
        <end position="39"/>
    </location>
</feature>
<dbReference type="SUPFAM" id="SSF110849">
    <property type="entry name" value="ParB/Sulfiredoxin"/>
    <property type="match status" value="1"/>
</dbReference>
<dbReference type="InterPro" id="IPR057240">
    <property type="entry name" value="ParB_dimer_C"/>
</dbReference>
<name>B8KUD8_9GAMM</name>
<dbReference type="eggNOG" id="COG1475">
    <property type="taxonomic scope" value="Bacteria"/>
</dbReference>
<dbReference type="PANTHER" id="PTHR33375">
    <property type="entry name" value="CHROMOSOME-PARTITIONING PROTEIN PARB-RELATED"/>
    <property type="match status" value="1"/>
</dbReference>
<sequence>MSVKKKKLNRGLDALLGAGSRSVTTPGTSDHDAVSTSGDDQLKNLPLDTLQRGKYQPRRDFDDAALAELADSIRAQGVMQPIVARALEPGRFEIIAGERRWRAAQLAGIETIPAVIRDVSDEAAIAMALIENIQRENLNPIEEASALKRLQNEFELSQEEVAKAVGKSRSAVANLMRLLSLEPETRELLASKGIDTGHAKVLLALEGQSQVSMAKEVAKKALSVRQTETRVKQALAASEPAVAEPKSGVDPDIQRLEQDLGERLGAAVAIDHLHHGAGKLTINYSSLDHLDGILNKIH</sequence>
<dbReference type="Pfam" id="PF17762">
    <property type="entry name" value="HTH_ParB"/>
    <property type="match status" value="1"/>
</dbReference>
<protein>
    <recommendedName>
        <fullName evidence="2">Probable chromosome-partitioning protein ParB</fullName>
    </recommendedName>
</protein>
<dbReference type="HOGENOM" id="CLU_023853_0_0_6"/>
<evidence type="ECO:0000256" key="3">
    <source>
        <dbReference type="ARBA" id="ARBA00022829"/>
    </source>
</evidence>
<dbReference type="InterPro" id="IPR004437">
    <property type="entry name" value="ParB/RepB/Spo0J"/>
</dbReference>
<dbReference type="Gene3D" id="3.90.1530.30">
    <property type="match status" value="1"/>
</dbReference>
<accession>B8KUD8</accession>
<dbReference type="InterPro" id="IPR050336">
    <property type="entry name" value="Chromosome_partition/occlusion"/>
</dbReference>
<reference evidence="10" key="1">
    <citation type="journal article" date="2013" name="BMC Microbiol.">
        <title>Taxonomy and evolution of bacteriochlorophyll a-containing members of the OM60/NOR5 clade of marine gammaproteobacteria: description of Luminiphilus syltensis gen. nov., sp. nov., reclassification of Haliea rubra as Pseudohaliea rubra gen. nov., comb. nov., and emendation of Chromatocurvus halotolerans.</title>
        <authorList>
            <person name="Spring S."/>
            <person name="Riedel T."/>
            <person name="Sproer C."/>
            <person name="Yan S."/>
            <person name="Harder J."/>
            <person name="Fuchs B.M."/>
        </authorList>
    </citation>
    <scope>NUCLEOTIDE SEQUENCE [LARGE SCALE GENOMIC DNA]</scope>
    <source>
        <strain evidence="10">NOR51-B</strain>
    </source>
</reference>
<dbReference type="PROSITE" id="PS50943">
    <property type="entry name" value="HTH_CROC1"/>
    <property type="match status" value="1"/>
</dbReference>
<comment type="similarity">
    <text evidence="1">Belongs to the ParB family.</text>
</comment>
<dbReference type="PANTHER" id="PTHR33375:SF1">
    <property type="entry name" value="CHROMOSOME-PARTITIONING PROTEIN PARB-RELATED"/>
    <property type="match status" value="1"/>
</dbReference>
<dbReference type="Pfam" id="PF02195">
    <property type="entry name" value="ParB_N"/>
    <property type="match status" value="1"/>
</dbReference>
<keyword evidence="10" id="KW-1185">Reference proteome</keyword>
<dbReference type="FunFam" id="1.10.10.2830:FF:000001">
    <property type="entry name" value="Chromosome partitioning protein ParB"/>
    <property type="match status" value="1"/>
</dbReference>
<dbReference type="InterPro" id="IPR003115">
    <property type="entry name" value="ParB_N"/>
</dbReference>
<dbReference type="SMART" id="SM00470">
    <property type="entry name" value="ParB"/>
    <property type="match status" value="1"/>
</dbReference>
<evidence type="ECO:0000256" key="4">
    <source>
        <dbReference type="ARBA" id="ARBA00023125"/>
    </source>
</evidence>
<gene>
    <name evidence="9" type="primary">spoOJ</name>
    <name evidence="9" type="ORF">NOR51B_2360</name>
</gene>
<feature type="domain" description="HTH cro/C1-type" evidence="8">
    <location>
        <begin position="147"/>
        <end position="175"/>
    </location>
</feature>
<keyword evidence="4" id="KW-0238">DNA-binding</keyword>
<dbReference type="RefSeq" id="WP_009021152.1">
    <property type="nucleotide sequence ID" value="NZ_DS999411.1"/>
</dbReference>
<dbReference type="FunFam" id="3.90.1530.30:FF:000001">
    <property type="entry name" value="Chromosome partitioning protein ParB"/>
    <property type="match status" value="1"/>
</dbReference>
<dbReference type="CDD" id="cd16393">
    <property type="entry name" value="SPO0J_N"/>
    <property type="match status" value="1"/>
</dbReference>
<evidence type="ECO:0000256" key="5">
    <source>
        <dbReference type="ARBA" id="ARBA00025472"/>
    </source>
</evidence>
<dbReference type="OrthoDB" id="9802051at2"/>
<dbReference type="GO" id="GO:0045881">
    <property type="term" value="P:positive regulation of sporulation resulting in formation of a cellular spore"/>
    <property type="evidence" value="ECO:0007669"/>
    <property type="project" value="TreeGrafter"/>
</dbReference>
<dbReference type="Pfam" id="PF23552">
    <property type="entry name" value="ParB_C"/>
    <property type="match status" value="1"/>
</dbReference>
<dbReference type="InterPro" id="IPR036086">
    <property type="entry name" value="ParB/Sulfiredoxin_sf"/>
</dbReference>
<dbReference type="GO" id="GO:0007059">
    <property type="term" value="P:chromosome segregation"/>
    <property type="evidence" value="ECO:0007669"/>
    <property type="project" value="UniProtKB-KW"/>
</dbReference>
<evidence type="ECO:0000259" key="8">
    <source>
        <dbReference type="PROSITE" id="PS50943"/>
    </source>
</evidence>
<keyword evidence="6" id="KW-0175">Coiled coil</keyword>
<evidence type="ECO:0000313" key="10">
    <source>
        <dbReference type="Proteomes" id="UP000004699"/>
    </source>
</evidence>
<dbReference type="InterPro" id="IPR041468">
    <property type="entry name" value="HTH_ParB/Spo0J"/>
</dbReference>
<dbReference type="GO" id="GO:0005694">
    <property type="term" value="C:chromosome"/>
    <property type="evidence" value="ECO:0007669"/>
    <property type="project" value="TreeGrafter"/>
</dbReference>
<evidence type="ECO:0000256" key="2">
    <source>
        <dbReference type="ARBA" id="ARBA00022372"/>
    </source>
</evidence>
<evidence type="ECO:0000256" key="7">
    <source>
        <dbReference type="SAM" id="MobiDB-lite"/>
    </source>
</evidence>
<dbReference type="EMBL" id="DS999411">
    <property type="protein sequence ID" value="EED36409.1"/>
    <property type="molecule type" value="Genomic_DNA"/>
</dbReference>
<dbReference type="AlphaFoldDB" id="B8KUD8"/>
<proteinExistence type="inferred from homology"/>
<dbReference type="InterPro" id="IPR001387">
    <property type="entry name" value="Cro/C1-type_HTH"/>
</dbReference>
<evidence type="ECO:0000313" key="9">
    <source>
        <dbReference type="EMBL" id="EED36409.1"/>
    </source>
</evidence>
<dbReference type="GO" id="GO:0003677">
    <property type="term" value="F:DNA binding"/>
    <property type="evidence" value="ECO:0007669"/>
    <property type="project" value="UniProtKB-KW"/>
</dbReference>
<evidence type="ECO:0000256" key="6">
    <source>
        <dbReference type="SAM" id="Coils"/>
    </source>
</evidence>
<evidence type="ECO:0000256" key="1">
    <source>
        <dbReference type="ARBA" id="ARBA00006295"/>
    </source>
</evidence>
<organism evidence="9 10">
    <name type="scientific">Luminiphilus syltensis NOR5-1B</name>
    <dbReference type="NCBI Taxonomy" id="565045"/>
    <lineage>
        <taxon>Bacteria</taxon>
        <taxon>Pseudomonadati</taxon>
        <taxon>Pseudomonadota</taxon>
        <taxon>Gammaproteobacteria</taxon>
        <taxon>Cellvibrionales</taxon>
        <taxon>Halieaceae</taxon>
        <taxon>Luminiphilus</taxon>
    </lineage>
</organism>
<dbReference type="Gene3D" id="1.10.10.2830">
    <property type="match status" value="1"/>
</dbReference>
<keyword evidence="3" id="KW-0159">Chromosome partition</keyword>
<dbReference type="Proteomes" id="UP000004699">
    <property type="component" value="Unassembled WGS sequence"/>
</dbReference>